<dbReference type="PANTHER" id="PTHR44936:SF5">
    <property type="entry name" value="SENSOR HISTIDINE KINASE ENVZ"/>
    <property type="match status" value="1"/>
</dbReference>
<gene>
    <name evidence="18" type="ORF">DEW08_20495</name>
</gene>
<evidence type="ECO:0000256" key="6">
    <source>
        <dbReference type="ARBA" id="ARBA00022553"/>
    </source>
</evidence>
<comment type="subcellular location">
    <subcellularLocation>
        <location evidence="2">Cell inner membrane</location>
        <topology evidence="2">Multi-pass membrane protein</topology>
    </subcellularLocation>
</comment>
<keyword evidence="6" id="KW-0597">Phosphoprotein</keyword>
<evidence type="ECO:0000256" key="7">
    <source>
        <dbReference type="ARBA" id="ARBA00022679"/>
    </source>
</evidence>
<evidence type="ECO:0000256" key="12">
    <source>
        <dbReference type="ARBA" id="ARBA00022989"/>
    </source>
</evidence>
<sequence length="458" mass="49663">MLAGADHLGRRQADLLTADRLGPQIARILRDCERALATGGPVVAALPATDGEALQARWQPGPEPGVPKRWRSLPVPLAGEGGPRSALVAVDGGTVQGFTAPLPRDGDLETGLAALSTALARELRPARLMFELSDGSWLELSSPRYWRARATPVEIGLTVAALMGAALALALWSAGLLARPVERLAEAVARSSDPLKPEPLPRQGPQEVAALADTMHQTRVALCDMLEGRTRLLAAISHDLRSPVTRLRLRTEFIDDEALRAKFLSDLDDMQEMITSILDFLVEDVMREEVEVVSFSSLLQSLCDDYADMGMPVDFAAPAPLEFETVRTVFGGAGGRVSFEQYRPLLLRGRPRSLRRAFANLIENAVKYGVWAAVSVHADSHEVVVEIVDDGPGIPEDRMADVMKPFVRLEPSRNRQTGGSGLGLAIVKSIIDAHQGRIEMSNCLRGGLRVRVTLPRLL</sequence>
<evidence type="ECO:0000256" key="13">
    <source>
        <dbReference type="ARBA" id="ARBA00023012"/>
    </source>
</evidence>
<evidence type="ECO:0000259" key="16">
    <source>
        <dbReference type="PROSITE" id="PS50109"/>
    </source>
</evidence>
<dbReference type="InterPro" id="IPR003660">
    <property type="entry name" value="HAMP_dom"/>
</dbReference>
<feature type="transmembrane region" description="Helical" evidence="15">
    <location>
        <begin position="155"/>
        <end position="178"/>
    </location>
</feature>
<keyword evidence="7" id="KW-0808">Transferase</keyword>
<organism evidence="18 19">
    <name type="scientific">Azospirillum thermophilum</name>
    <dbReference type="NCBI Taxonomy" id="2202148"/>
    <lineage>
        <taxon>Bacteria</taxon>
        <taxon>Pseudomonadati</taxon>
        <taxon>Pseudomonadota</taxon>
        <taxon>Alphaproteobacteria</taxon>
        <taxon>Rhodospirillales</taxon>
        <taxon>Azospirillaceae</taxon>
        <taxon>Azospirillum</taxon>
    </lineage>
</organism>
<keyword evidence="11" id="KW-0067">ATP-binding</keyword>
<evidence type="ECO:0000256" key="2">
    <source>
        <dbReference type="ARBA" id="ARBA00004429"/>
    </source>
</evidence>
<dbReference type="InterPro" id="IPR036890">
    <property type="entry name" value="HATPase_C_sf"/>
</dbReference>
<dbReference type="SUPFAM" id="SSF55874">
    <property type="entry name" value="ATPase domain of HSP90 chaperone/DNA topoisomerase II/histidine kinase"/>
    <property type="match status" value="1"/>
</dbReference>
<evidence type="ECO:0000313" key="19">
    <source>
        <dbReference type="Proteomes" id="UP000245629"/>
    </source>
</evidence>
<keyword evidence="14 15" id="KW-0472">Membrane</keyword>
<dbReference type="GO" id="GO:0005524">
    <property type="term" value="F:ATP binding"/>
    <property type="evidence" value="ECO:0007669"/>
    <property type="project" value="UniProtKB-KW"/>
</dbReference>
<accession>A0A2S2CW87</accession>
<dbReference type="GO" id="GO:0000155">
    <property type="term" value="F:phosphorelay sensor kinase activity"/>
    <property type="evidence" value="ECO:0007669"/>
    <property type="project" value="InterPro"/>
</dbReference>
<evidence type="ECO:0000256" key="14">
    <source>
        <dbReference type="ARBA" id="ARBA00023136"/>
    </source>
</evidence>
<dbReference type="CDD" id="cd00082">
    <property type="entry name" value="HisKA"/>
    <property type="match status" value="1"/>
</dbReference>
<dbReference type="InterPro" id="IPR036097">
    <property type="entry name" value="HisK_dim/P_sf"/>
</dbReference>
<dbReference type="InterPro" id="IPR003594">
    <property type="entry name" value="HATPase_dom"/>
</dbReference>
<evidence type="ECO:0000256" key="8">
    <source>
        <dbReference type="ARBA" id="ARBA00022692"/>
    </source>
</evidence>
<evidence type="ECO:0000256" key="4">
    <source>
        <dbReference type="ARBA" id="ARBA00022475"/>
    </source>
</evidence>
<reference evidence="19" key="1">
    <citation type="submission" date="2018-05" db="EMBL/GenBank/DDBJ databases">
        <title>Azospirillum thermophila sp. nov., a novel isolated from hot spring.</title>
        <authorList>
            <person name="Zhao Z."/>
        </authorList>
    </citation>
    <scope>NUCLEOTIDE SEQUENCE [LARGE SCALE GENOMIC DNA]</scope>
    <source>
        <strain evidence="19">CFH 70021</strain>
    </source>
</reference>
<evidence type="ECO:0000256" key="1">
    <source>
        <dbReference type="ARBA" id="ARBA00000085"/>
    </source>
</evidence>
<keyword evidence="13" id="KW-0902">Two-component regulatory system</keyword>
<dbReference type="GO" id="GO:0005886">
    <property type="term" value="C:plasma membrane"/>
    <property type="evidence" value="ECO:0007669"/>
    <property type="project" value="UniProtKB-SubCell"/>
</dbReference>
<evidence type="ECO:0000256" key="11">
    <source>
        <dbReference type="ARBA" id="ARBA00022840"/>
    </source>
</evidence>
<keyword evidence="9" id="KW-0547">Nucleotide-binding</keyword>
<name>A0A2S2CW87_9PROT</name>
<evidence type="ECO:0000256" key="9">
    <source>
        <dbReference type="ARBA" id="ARBA00022741"/>
    </source>
</evidence>
<evidence type="ECO:0000313" key="18">
    <source>
        <dbReference type="EMBL" id="AWK88557.1"/>
    </source>
</evidence>
<dbReference type="Pfam" id="PF00512">
    <property type="entry name" value="HisKA"/>
    <property type="match status" value="1"/>
</dbReference>
<dbReference type="InterPro" id="IPR005467">
    <property type="entry name" value="His_kinase_dom"/>
</dbReference>
<evidence type="ECO:0000256" key="15">
    <source>
        <dbReference type="SAM" id="Phobius"/>
    </source>
</evidence>
<keyword evidence="12 15" id="KW-1133">Transmembrane helix</keyword>
<evidence type="ECO:0000256" key="5">
    <source>
        <dbReference type="ARBA" id="ARBA00022519"/>
    </source>
</evidence>
<keyword evidence="5" id="KW-0997">Cell inner membrane</keyword>
<dbReference type="SUPFAM" id="SSF47384">
    <property type="entry name" value="Homodimeric domain of signal transducing histidine kinase"/>
    <property type="match status" value="1"/>
</dbReference>
<dbReference type="AlphaFoldDB" id="A0A2S2CW87"/>
<feature type="domain" description="Histidine kinase" evidence="16">
    <location>
        <begin position="235"/>
        <end position="458"/>
    </location>
</feature>
<evidence type="ECO:0000259" key="17">
    <source>
        <dbReference type="PROSITE" id="PS50885"/>
    </source>
</evidence>
<keyword evidence="19" id="KW-1185">Reference proteome</keyword>
<keyword evidence="10 18" id="KW-0418">Kinase</keyword>
<dbReference type="Proteomes" id="UP000245629">
    <property type="component" value="Chromosome 3"/>
</dbReference>
<dbReference type="Gene3D" id="3.30.565.10">
    <property type="entry name" value="Histidine kinase-like ATPase, C-terminal domain"/>
    <property type="match status" value="1"/>
</dbReference>
<dbReference type="OrthoDB" id="9804645at2"/>
<dbReference type="InterPro" id="IPR004358">
    <property type="entry name" value="Sig_transdc_His_kin-like_C"/>
</dbReference>
<comment type="catalytic activity">
    <reaction evidence="1">
        <text>ATP + protein L-histidine = ADP + protein N-phospho-L-histidine.</text>
        <dbReference type="EC" id="2.7.13.3"/>
    </reaction>
</comment>
<dbReference type="Gene3D" id="1.10.287.130">
    <property type="match status" value="1"/>
</dbReference>
<evidence type="ECO:0000256" key="10">
    <source>
        <dbReference type="ARBA" id="ARBA00022777"/>
    </source>
</evidence>
<dbReference type="Pfam" id="PF02518">
    <property type="entry name" value="HATPase_c"/>
    <property type="match status" value="1"/>
</dbReference>
<dbReference type="EMBL" id="CP029354">
    <property type="protein sequence ID" value="AWK88557.1"/>
    <property type="molecule type" value="Genomic_DNA"/>
</dbReference>
<dbReference type="EC" id="2.7.13.3" evidence="3"/>
<keyword evidence="4" id="KW-1003">Cell membrane</keyword>
<keyword evidence="8 15" id="KW-0812">Transmembrane</keyword>
<feature type="domain" description="HAMP" evidence="17">
    <location>
        <begin position="175"/>
        <end position="227"/>
    </location>
</feature>
<dbReference type="PROSITE" id="PS50885">
    <property type="entry name" value="HAMP"/>
    <property type="match status" value="1"/>
</dbReference>
<evidence type="ECO:0000256" key="3">
    <source>
        <dbReference type="ARBA" id="ARBA00012438"/>
    </source>
</evidence>
<dbReference type="KEGG" id="azz:DEW08_20495"/>
<proteinExistence type="predicted"/>
<dbReference type="CDD" id="cd00075">
    <property type="entry name" value="HATPase"/>
    <property type="match status" value="1"/>
</dbReference>
<dbReference type="InterPro" id="IPR050980">
    <property type="entry name" value="2C_sensor_his_kinase"/>
</dbReference>
<dbReference type="PANTHER" id="PTHR44936">
    <property type="entry name" value="SENSOR PROTEIN CREC"/>
    <property type="match status" value="1"/>
</dbReference>
<dbReference type="SMART" id="SM00387">
    <property type="entry name" value="HATPase_c"/>
    <property type="match status" value="1"/>
</dbReference>
<dbReference type="PRINTS" id="PR00344">
    <property type="entry name" value="BCTRLSENSOR"/>
</dbReference>
<dbReference type="PROSITE" id="PS50109">
    <property type="entry name" value="HIS_KIN"/>
    <property type="match status" value="1"/>
</dbReference>
<protein>
    <recommendedName>
        <fullName evidence="3">histidine kinase</fullName>
        <ecNumber evidence="3">2.7.13.3</ecNumber>
    </recommendedName>
</protein>
<dbReference type="SMART" id="SM00388">
    <property type="entry name" value="HisKA"/>
    <property type="match status" value="1"/>
</dbReference>
<dbReference type="InterPro" id="IPR003661">
    <property type="entry name" value="HisK_dim/P_dom"/>
</dbReference>